<comment type="caution">
    <text evidence="2">The sequence shown here is derived from an EMBL/GenBank/DDBJ whole genome shotgun (WGS) entry which is preliminary data.</text>
</comment>
<reference evidence="2 3" key="1">
    <citation type="submission" date="2015-09" db="EMBL/GenBank/DDBJ databases">
        <title>Host preference determinants of Valsa canker pathogens revealed by comparative genomics.</title>
        <authorList>
            <person name="Yin Z."/>
            <person name="Huang L."/>
        </authorList>
    </citation>
    <scope>NUCLEOTIDE SEQUENCE [LARGE SCALE GENOMIC DNA]</scope>
    <source>
        <strain evidence="2 3">YSFL</strain>
    </source>
</reference>
<dbReference type="OrthoDB" id="3513892at2759"/>
<sequence length="280" mass="31782">MASAEAPPCRRISDVPEGEMKAGVTECFSPDILHVFRDEQQDGNRAPPPFPSTFPQFRDLPPELRFLVWEAALPDPTVVPRTWNNAKFRYNLQRRVPPVLQACAESRKLLIAKPGARVGGGGGGEGGGDLTAAPKYQLVQTRGRDDEGVYMNFDRESIWIYRGYDISEAEIVGYADLQSLVMNWGLRPCWVDSAVDKGVRFVQQFPRLEVLTLLVDFSEHGWPEPSTLKGLKRLKRNEVKRIWSLVRKAFRKAEESDPSWKAPSLHIVHRTENWSRQEAK</sequence>
<proteinExistence type="predicted"/>
<dbReference type="EMBL" id="LJZO01000078">
    <property type="protein sequence ID" value="ROV87657.1"/>
    <property type="molecule type" value="Genomic_DNA"/>
</dbReference>
<name>A0A423V9W2_CYTCH</name>
<dbReference type="Proteomes" id="UP000284375">
    <property type="component" value="Unassembled WGS sequence"/>
</dbReference>
<dbReference type="InterPro" id="IPR045518">
    <property type="entry name" value="2EXR"/>
</dbReference>
<keyword evidence="3" id="KW-1185">Reference proteome</keyword>
<organism evidence="2 3">
    <name type="scientific">Cytospora chrysosperma</name>
    <name type="common">Cytospora canker fungus</name>
    <name type="synonym">Sphaeria chrysosperma</name>
    <dbReference type="NCBI Taxonomy" id="252740"/>
    <lineage>
        <taxon>Eukaryota</taxon>
        <taxon>Fungi</taxon>
        <taxon>Dikarya</taxon>
        <taxon>Ascomycota</taxon>
        <taxon>Pezizomycotina</taxon>
        <taxon>Sordariomycetes</taxon>
        <taxon>Sordariomycetidae</taxon>
        <taxon>Diaporthales</taxon>
        <taxon>Cytosporaceae</taxon>
        <taxon>Cytospora</taxon>
    </lineage>
</organism>
<evidence type="ECO:0000313" key="3">
    <source>
        <dbReference type="Proteomes" id="UP000284375"/>
    </source>
</evidence>
<protein>
    <recommendedName>
        <fullName evidence="1">2EXR domain-containing protein</fullName>
    </recommendedName>
</protein>
<accession>A0A423V9W2</accession>
<feature type="domain" description="2EXR" evidence="1">
    <location>
        <begin position="54"/>
        <end position="111"/>
    </location>
</feature>
<dbReference type="AlphaFoldDB" id="A0A423V9W2"/>
<dbReference type="PANTHER" id="PTHR35910">
    <property type="entry name" value="2EXR DOMAIN-CONTAINING PROTEIN"/>
    <property type="match status" value="1"/>
</dbReference>
<gene>
    <name evidence="2" type="ORF">VSDG_09641</name>
</gene>
<dbReference type="PANTHER" id="PTHR35910:SF6">
    <property type="entry name" value="2EXR DOMAIN-CONTAINING PROTEIN"/>
    <property type="match status" value="1"/>
</dbReference>
<evidence type="ECO:0000313" key="2">
    <source>
        <dbReference type="EMBL" id="ROV87657.1"/>
    </source>
</evidence>
<dbReference type="Pfam" id="PF20150">
    <property type="entry name" value="2EXR"/>
    <property type="match status" value="1"/>
</dbReference>
<evidence type="ECO:0000259" key="1">
    <source>
        <dbReference type="Pfam" id="PF20150"/>
    </source>
</evidence>